<proteinExistence type="predicted"/>
<comment type="caution">
    <text evidence="2">The sequence shown here is derived from an EMBL/GenBank/DDBJ whole genome shotgun (WGS) entry which is preliminary data.</text>
</comment>
<reference evidence="2 3" key="1">
    <citation type="journal article" date="2016" name="Nat. Commun.">
        <title>Thousands of microbial genomes shed light on interconnected biogeochemical processes in an aquifer system.</title>
        <authorList>
            <person name="Anantharaman K."/>
            <person name="Brown C.T."/>
            <person name="Hug L.A."/>
            <person name="Sharon I."/>
            <person name="Castelle C.J."/>
            <person name="Probst A.J."/>
            <person name="Thomas B.C."/>
            <person name="Singh A."/>
            <person name="Wilkins M.J."/>
            <person name="Karaoz U."/>
            <person name="Brodie E.L."/>
            <person name="Williams K.H."/>
            <person name="Hubbard S.S."/>
            <person name="Banfield J.F."/>
        </authorList>
    </citation>
    <scope>NUCLEOTIDE SEQUENCE [LARGE SCALE GENOMIC DNA]</scope>
</reference>
<dbReference type="InterPro" id="IPR029068">
    <property type="entry name" value="Glyas_Bleomycin-R_OHBP_Dase"/>
</dbReference>
<dbReference type="STRING" id="1802597.A2Z24_01820"/>
<dbReference type="CDD" id="cd06588">
    <property type="entry name" value="PhnB_like"/>
    <property type="match status" value="2"/>
</dbReference>
<dbReference type="Gene3D" id="3.30.720.100">
    <property type="match status" value="1"/>
</dbReference>
<dbReference type="Pfam" id="PF06983">
    <property type="entry name" value="3-dmu-9_3-mt"/>
    <property type="match status" value="2"/>
</dbReference>
<evidence type="ECO:0000259" key="1">
    <source>
        <dbReference type="Pfam" id="PF06983"/>
    </source>
</evidence>
<dbReference type="AlphaFoldDB" id="A0A1G1WEI9"/>
<accession>A0A1G1WEI9</accession>
<evidence type="ECO:0000313" key="3">
    <source>
        <dbReference type="Proteomes" id="UP000177588"/>
    </source>
</evidence>
<dbReference type="SUPFAM" id="SSF54593">
    <property type="entry name" value="Glyoxalase/Bleomycin resistance protein/Dihydroxybiphenyl dioxygenase"/>
    <property type="match status" value="2"/>
</dbReference>
<feature type="domain" description="PhnB-like" evidence="1">
    <location>
        <begin position="3"/>
        <end position="145"/>
    </location>
</feature>
<dbReference type="Gene3D" id="3.10.180.10">
    <property type="entry name" value="2,3-Dihydroxybiphenyl 1,2-Dioxygenase, domain 1"/>
    <property type="match status" value="1"/>
</dbReference>
<dbReference type="EMBL" id="MHCT01000015">
    <property type="protein sequence ID" value="OGY26115.1"/>
    <property type="molecule type" value="Genomic_DNA"/>
</dbReference>
<sequence length="317" mass="36612">MKQKITPSLWRDKNCEEAMNFYISVFSNSPGKKEESKIISIKRYEKGMETPGIEKMEGKVLTGIFELEGYRFMALDGGPIFEINPSASFILNFDPSTSKRASENIEYFWKKLSDGGKVLMEFQKYPFSEKYSWCEDKFGVSWQLILSNPEGEERPFITPSMMFVGGKAGKAEEAMKFYLSVFKNSKQGQIARYPAGMEPDKEGTIMFSDFMLENQWFAAMDSAREHEFNFNEAVSFYVEVVDQNELDYYWEKLSAMPESEICGWLKDKYGISWQIIPKRMGDMLSDPDSEKANRGLNAMLKMKKIDIEGLRKAYEGR</sequence>
<evidence type="ECO:0000313" key="2">
    <source>
        <dbReference type="EMBL" id="OGY26115.1"/>
    </source>
</evidence>
<protein>
    <recommendedName>
        <fullName evidence="1">PhnB-like domain-containing protein</fullName>
    </recommendedName>
</protein>
<gene>
    <name evidence="2" type="ORF">A2Z24_01820</name>
</gene>
<organism evidence="2 3">
    <name type="scientific">Candidatus Woykebacteria bacterium RBG_16_44_10</name>
    <dbReference type="NCBI Taxonomy" id="1802597"/>
    <lineage>
        <taxon>Bacteria</taxon>
        <taxon>Candidatus Woykeibacteriota</taxon>
    </lineage>
</organism>
<dbReference type="Gene3D" id="3.30.720.110">
    <property type="match status" value="1"/>
</dbReference>
<name>A0A1G1WEI9_9BACT</name>
<feature type="domain" description="PhnB-like" evidence="1">
    <location>
        <begin position="157"/>
        <end position="276"/>
    </location>
</feature>
<dbReference type="Proteomes" id="UP000177588">
    <property type="component" value="Unassembled WGS sequence"/>
</dbReference>
<dbReference type="PANTHER" id="PTHR33990">
    <property type="entry name" value="PROTEIN YJDN-RELATED"/>
    <property type="match status" value="1"/>
</dbReference>
<dbReference type="InterPro" id="IPR028973">
    <property type="entry name" value="PhnB-like"/>
</dbReference>